<gene>
    <name evidence="8" type="ORF">TrRE_jg4385</name>
</gene>
<dbReference type="Pfam" id="PF08572">
    <property type="entry name" value="PRP3"/>
    <property type="match status" value="1"/>
</dbReference>
<feature type="domain" description="Pre-mRNA-splicing factor 3" evidence="7">
    <location>
        <begin position="141"/>
        <end position="400"/>
    </location>
</feature>
<dbReference type="InterPro" id="IPR027104">
    <property type="entry name" value="Prp3"/>
</dbReference>
<comment type="subcellular location">
    <subcellularLocation>
        <location evidence="1">Nucleus</location>
    </subcellularLocation>
</comment>
<feature type="region of interest" description="Disordered" evidence="5">
    <location>
        <begin position="489"/>
        <end position="511"/>
    </location>
</feature>
<sequence>MDLMDNIDPSPNKRLKRETTETKGVETTKETTGAETKAEKAARLKASVKERLAKAKKLKEAKAAAAAKSTLPGFLGGSKKAKVFELDMSDTTATVGGVALKNQPDVVAAKERKAAKEAAKAKSYNPYLEKYEDDEDDMGYDESVKYKDNFRPNKKRGAFNWVKEGQVVKEAEWRKAKDEEVKKAGYGTGRKLGRDDLAAAVEDKGPANKEDIFGGGGAELDVRSDVVGRYPLVVEWWDMETLNPAGRALVEKAEKAREGRILASKTKKGRVKRVNLDIEEVEKGRGWKNIKTAKLVQHPVPVKPLGWKDKSSIVPTVYLTEKERKRQRRLNRAAKLQEQRDAQALGLVDAPEAKLTLGNFMKVMGDSAVMDPSKMEQAVRKQVQARLDKHHAENEARKLTPAEKKAKKEEKRREDTTEGVKVAAWWVKDLTHKLLRAKVDLNAAQYNLSGVVVERGVNGGGYVVVVEGGPKGVNKFKRLMEVRIKWRGEGMEDSSSEEDSDEEGGEGEGARKSRYNRANVCNLLWQGGAPNRKFQGFEFKIANTEGEARKVLKEYGNLVGQQGGD</sequence>
<feature type="compositionally biased region" description="Acidic residues" evidence="5">
    <location>
        <begin position="491"/>
        <end position="506"/>
    </location>
</feature>
<keyword evidence="3" id="KW-0508">mRNA splicing</keyword>
<evidence type="ECO:0000256" key="4">
    <source>
        <dbReference type="ARBA" id="ARBA00023242"/>
    </source>
</evidence>
<evidence type="ECO:0000256" key="1">
    <source>
        <dbReference type="ARBA" id="ARBA00004123"/>
    </source>
</evidence>
<evidence type="ECO:0000256" key="3">
    <source>
        <dbReference type="ARBA" id="ARBA00023187"/>
    </source>
</evidence>
<keyword evidence="4" id="KW-0539">Nucleus</keyword>
<feature type="region of interest" description="Disordered" evidence="5">
    <location>
        <begin position="1"/>
        <end position="41"/>
    </location>
</feature>
<protein>
    <submittedName>
        <fullName evidence="8">Uncharacterized protein</fullName>
    </submittedName>
</protein>
<dbReference type="Proteomes" id="UP001165082">
    <property type="component" value="Unassembled WGS sequence"/>
</dbReference>
<evidence type="ECO:0000256" key="2">
    <source>
        <dbReference type="ARBA" id="ARBA00022664"/>
    </source>
</evidence>
<dbReference type="InterPro" id="IPR013881">
    <property type="entry name" value="Pre-mRNA_splic_Prp3_dom"/>
</dbReference>
<keyword evidence="9" id="KW-1185">Reference proteome</keyword>
<accession>A0A9W7DXK9</accession>
<feature type="region of interest" description="Disordered" evidence="5">
    <location>
        <begin position="390"/>
        <end position="415"/>
    </location>
</feature>
<evidence type="ECO:0000259" key="6">
    <source>
        <dbReference type="Pfam" id="PF06544"/>
    </source>
</evidence>
<dbReference type="GO" id="GO:0000398">
    <property type="term" value="P:mRNA splicing, via spliceosome"/>
    <property type="evidence" value="ECO:0007669"/>
    <property type="project" value="InterPro"/>
</dbReference>
<dbReference type="InterPro" id="IPR010541">
    <property type="entry name" value="Prp3_C"/>
</dbReference>
<evidence type="ECO:0000256" key="5">
    <source>
        <dbReference type="SAM" id="MobiDB-lite"/>
    </source>
</evidence>
<evidence type="ECO:0000259" key="7">
    <source>
        <dbReference type="Pfam" id="PF08572"/>
    </source>
</evidence>
<feature type="domain" description="Small nuclear ribonucleoprotein Prp3 C-terminal" evidence="6">
    <location>
        <begin position="425"/>
        <end position="555"/>
    </location>
</feature>
<evidence type="ECO:0000313" key="9">
    <source>
        <dbReference type="Proteomes" id="UP001165082"/>
    </source>
</evidence>
<dbReference type="AlphaFoldDB" id="A0A9W7DXK9"/>
<dbReference type="GO" id="GO:0046540">
    <property type="term" value="C:U4/U6 x U5 tri-snRNP complex"/>
    <property type="evidence" value="ECO:0007669"/>
    <property type="project" value="InterPro"/>
</dbReference>
<dbReference type="PANTHER" id="PTHR14212">
    <property type="entry name" value="U4/U6-ASSOCIATED RNA SPLICING FACTOR-RELATED"/>
    <property type="match status" value="1"/>
</dbReference>
<dbReference type="PANTHER" id="PTHR14212:SF0">
    <property type="entry name" value="U4_U6 SMALL NUCLEAR RIBONUCLEOPROTEIN PRP3"/>
    <property type="match status" value="1"/>
</dbReference>
<name>A0A9W7DXK9_9STRA</name>
<comment type="caution">
    <text evidence="8">The sequence shown here is derived from an EMBL/GenBank/DDBJ whole genome shotgun (WGS) entry which is preliminary data.</text>
</comment>
<dbReference type="Pfam" id="PF06544">
    <property type="entry name" value="Prp3_C"/>
    <property type="match status" value="1"/>
</dbReference>
<organism evidence="8 9">
    <name type="scientific">Triparma retinervis</name>
    <dbReference type="NCBI Taxonomy" id="2557542"/>
    <lineage>
        <taxon>Eukaryota</taxon>
        <taxon>Sar</taxon>
        <taxon>Stramenopiles</taxon>
        <taxon>Ochrophyta</taxon>
        <taxon>Bolidophyceae</taxon>
        <taxon>Parmales</taxon>
        <taxon>Triparmaceae</taxon>
        <taxon>Triparma</taxon>
    </lineage>
</organism>
<dbReference type="EMBL" id="BRXZ01003617">
    <property type="protein sequence ID" value="GMH58533.1"/>
    <property type="molecule type" value="Genomic_DNA"/>
</dbReference>
<dbReference type="OrthoDB" id="10264544at2759"/>
<feature type="compositionally biased region" description="Basic and acidic residues" evidence="5">
    <location>
        <begin position="17"/>
        <end position="29"/>
    </location>
</feature>
<keyword evidence="2" id="KW-0507">mRNA processing</keyword>
<reference evidence="8" key="1">
    <citation type="submission" date="2022-07" db="EMBL/GenBank/DDBJ databases">
        <title>Genome analysis of Parmales, a sister group of diatoms, reveals the evolutionary specialization of diatoms from phago-mixotrophs to photoautotrophs.</title>
        <authorList>
            <person name="Ban H."/>
            <person name="Sato S."/>
            <person name="Yoshikawa S."/>
            <person name="Kazumasa Y."/>
            <person name="Nakamura Y."/>
            <person name="Ichinomiya M."/>
            <person name="Saitoh K."/>
            <person name="Sato N."/>
            <person name="Blanc-Mathieu R."/>
            <person name="Endo H."/>
            <person name="Kuwata A."/>
            <person name="Ogata H."/>
        </authorList>
    </citation>
    <scope>NUCLEOTIDE SEQUENCE</scope>
</reference>
<proteinExistence type="predicted"/>
<evidence type="ECO:0000313" key="8">
    <source>
        <dbReference type="EMBL" id="GMH58533.1"/>
    </source>
</evidence>